<dbReference type="AlphaFoldDB" id="A0A8C6GPL3"/>
<dbReference type="Ensembl" id="ENSMSIT00000012352.1">
    <property type="protein sequence ID" value="ENSMSIP00000009742.1"/>
    <property type="gene ID" value="ENSMSIG00000008566.1"/>
</dbReference>
<proteinExistence type="predicted"/>
<keyword evidence="2" id="KW-1185">Reference proteome</keyword>
<accession>A0A8C6GPL3</accession>
<sequence length="64" mass="7450">MSLVLQELELLAGVSQQAQVWELSSEWIHTANWNNNDTLSNYVTRSQLWKLRGRGATDRHRFPP</sequence>
<reference evidence="1" key="1">
    <citation type="submission" date="2025-08" db="UniProtKB">
        <authorList>
            <consortium name="Ensembl"/>
        </authorList>
    </citation>
    <scope>IDENTIFICATION</scope>
</reference>
<evidence type="ECO:0000313" key="1">
    <source>
        <dbReference type="Ensembl" id="ENSMSIP00000009742.1"/>
    </source>
</evidence>
<dbReference type="GeneTree" id="ENSGT00860000135782"/>
<protein>
    <submittedName>
        <fullName evidence="1">RIKEN cDNA 4930595D18 gene</fullName>
    </submittedName>
</protein>
<evidence type="ECO:0000313" key="2">
    <source>
        <dbReference type="Proteomes" id="UP000694415"/>
    </source>
</evidence>
<organism evidence="1 2">
    <name type="scientific">Mus spicilegus</name>
    <name type="common">Mound-building mouse</name>
    <dbReference type="NCBI Taxonomy" id="10103"/>
    <lineage>
        <taxon>Eukaryota</taxon>
        <taxon>Metazoa</taxon>
        <taxon>Chordata</taxon>
        <taxon>Craniata</taxon>
        <taxon>Vertebrata</taxon>
        <taxon>Euteleostomi</taxon>
        <taxon>Mammalia</taxon>
        <taxon>Eutheria</taxon>
        <taxon>Euarchontoglires</taxon>
        <taxon>Glires</taxon>
        <taxon>Rodentia</taxon>
        <taxon>Myomorpha</taxon>
        <taxon>Muroidea</taxon>
        <taxon>Muridae</taxon>
        <taxon>Murinae</taxon>
        <taxon>Mus</taxon>
        <taxon>Mus</taxon>
    </lineage>
</organism>
<dbReference type="Proteomes" id="UP000694415">
    <property type="component" value="Unplaced"/>
</dbReference>
<reference evidence="1" key="2">
    <citation type="submission" date="2025-09" db="UniProtKB">
        <authorList>
            <consortium name="Ensembl"/>
        </authorList>
    </citation>
    <scope>IDENTIFICATION</scope>
</reference>
<name>A0A8C6GPL3_MUSSI</name>